<keyword evidence="2" id="KW-0808">Transferase</keyword>
<dbReference type="Proteomes" id="UP000198500">
    <property type="component" value="Unassembled WGS sequence"/>
</dbReference>
<reference evidence="9 10" key="1">
    <citation type="submission" date="2016-10" db="EMBL/GenBank/DDBJ databases">
        <authorList>
            <person name="de Groot N.N."/>
        </authorList>
    </citation>
    <scope>NUCLEOTIDE SEQUENCE [LARGE SCALE GENOMIC DNA]</scope>
    <source>
        <strain evidence="9 10">DSM 19219</strain>
    </source>
</reference>
<name>A0A1H3GWT5_9GAMM</name>
<feature type="domain" description="Four-carbon acid sugar kinase N-terminal" evidence="7">
    <location>
        <begin position="22"/>
        <end position="231"/>
    </location>
</feature>
<gene>
    <name evidence="9" type="ORF">SAMN05443545_11065</name>
</gene>
<dbReference type="EMBL" id="FNNI01000010">
    <property type="protein sequence ID" value="SDY07108.1"/>
    <property type="molecule type" value="Genomic_DNA"/>
</dbReference>
<proteinExistence type="inferred from homology"/>
<dbReference type="AlphaFoldDB" id="A0A1H3GWT5"/>
<dbReference type="GO" id="GO:0016301">
    <property type="term" value="F:kinase activity"/>
    <property type="evidence" value="ECO:0007669"/>
    <property type="project" value="UniProtKB-KW"/>
</dbReference>
<dbReference type="Gene3D" id="3.40.50.10840">
    <property type="entry name" value="Putative sugar-binding, N-terminal domain"/>
    <property type="match status" value="1"/>
</dbReference>
<protein>
    <submittedName>
        <fullName evidence="9">Uncharacterized conserved protein YgbK, DUF1537 family</fullName>
    </submittedName>
</protein>
<evidence type="ECO:0000256" key="2">
    <source>
        <dbReference type="ARBA" id="ARBA00022679"/>
    </source>
</evidence>
<dbReference type="Pfam" id="PF17042">
    <property type="entry name" value="NBD_C"/>
    <property type="match status" value="1"/>
</dbReference>
<dbReference type="STRING" id="574349.SAMN05443545_11065"/>
<dbReference type="Pfam" id="PF07005">
    <property type="entry name" value="SBD_N"/>
    <property type="match status" value="1"/>
</dbReference>
<dbReference type="SUPFAM" id="SSF142764">
    <property type="entry name" value="YgbK-like"/>
    <property type="match status" value="1"/>
</dbReference>
<evidence type="ECO:0000256" key="4">
    <source>
        <dbReference type="ARBA" id="ARBA00022777"/>
    </source>
</evidence>
<sequence>MPPTCELRSTTPGVWFATMADIVIIADDLTGALDAAAPFAARGAVTRVVTSLPGLATLGESPPPEVVAITTESRHLSASAAAERVSEAIHAAQALAPELWIKKVDSTLRGQVIAECLAARRCLDRALLVAPAVPAQGRTTHRGRVFVHDEPLETTAYATDACSPAQGGDLVALFGRGGVSMSCRADPGVPTAETDCIVDAADAGSLDAVAATLLAATDCWLAVGAAGLTGAVAQRRYGEPIERPPLPVNGLVLAIGSRSPQAQQQIHRCRTSCPELPVVSALESDATLPRGNVLLIPGQSSESWSAHGVAARMAEVLITSDSGDSSPGRAWCLSGGDTAMAVMVRYGASRIDVVGEWAPGMVCGYLDGARPIVTKAGGFGDDEALVALYRYTTKVEGL</sequence>
<evidence type="ECO:0000259" key="7">
    <source>
        <dbReference type="Pfam" id="PF07005"/>
    </source>
</evidence>
<keyword evidence="5" id="KW-0067">ATP-binding</keyword>
<dbReference type="InterPro" id="IPR037051">
    <property type="entry name" value="4-carb_acid_sugar_kinase_N_sf"/>
</dbReference>
<dbReference type="GO" id="GO:0005524">
    <property type="term" value="F:ATP binding"/>
    <property type="evidence" value="ECO:0007669"/>
    <property type="project" value="UniProtKB-KW"/>
</dbReference>
<evidence type="ECO:0000256" key="6">
    <source>
        <dbReference type="ARBA" id="ARBA00023277"/>
    </source>
</evidence>
<evidence type="ECO:0000313" key="9">
    <source>
        <dbReference type="EMBL" id="SDY07108.1"/>
    </source>
</evidence>
<keyword evidence="6" id="KW-0119">Carbohydrate metabolism</keyword>
<dbReference type="InterPro" id="IPR010737">
    <property type="entry name" value="4-carb_acid_sugar_kinase_N"/>
</dbReference>
<evidence type="ECO:0000259" key="8">
    <source>
        <dbReference type="Pfam" id="PF17042"/>
    </source>
</evidence>
<evidence type="ECO:0000256" key="5">
    <source>
        <dbReference type="ARBA" id="ARBA00022840"/>
    </source>
</evidence>
<dbReference type="InterPro" id="IPR031475">
    <property type="entry name" value="NBD_C"/>
</dbReference>
<accession>A0A1H3GWT5</accession>
<evidence type="ECO:0000256" key="3">
    <source>
        <dbReference type="ARBA" id="ARBA00022741"/>
    </source>
</evidence>
<keyword evidence="3" id="KW-0547">Nucleotide-binding</keyword>
<dbReference type="Gene3D" id="3.40.980.20">
    <property type="entry name" value="Four-carbon acid sugar kinase, nucleotide binding domain"/>
    <property type="match status" value="1"/>
</dbReference>
<evidence type="ECO:0000256" key="1">
    <source>
        <dbReference type="ARBA" id="ARBA00005715"/>
    </source>
</evidence>
<comment type="similarity">
    <text evidence="1">Belongs to the four-carbon acid sugar kinase family.</text>
</comment>
<evidence type="ECO:0000313" key="10">
    <source>
        <dbReference type="Proteomes" id="UP000198500"/>
    </source>
</evidence>
<organism evidence="9 10">
    <name type="scientific">Aidingimonas halophila</name>
    <dbReference type="NCBI Taxonomy" id="574349"/>
    <lineage>
        <taxon>Bacteria</taxon>
        <taxon>Pseudomonadati</taxon>
        <taxon>Pseudomonadota</taxon>
        <taxon>Gammaproteobacteria</taxon>
        <taxon>Oceanospirillales</taxon>
        <taxon>Halomonadaceae</taxon>
        <taxon>Aidingimonas</taxon>
    </lineage>
</organism>
<keyword evidence="4" id="KW-0418">Kinase</keyword>
<keyword evidence="10" id="KW-1185">Reference proteome</keyword>
<dbReference type="InterPro" id="IPR042213">
    <property type="entry name" value="NBD_C_sf"/>
</dbReference>
<feature type="domain" description="Four-carbon acid sugar kinase nucleotide binding" evidence="8">
    <location>
        <begin position="325"/>
        <end position="385"/>
    </location>
</feature>